<evidence type="ECO:0000256" key="1">
    <source>
        <dbReference type="ARBA" id="ARBA00008183"/>
    </source>
</evidence>
<keyword evidence="2" id="KW-0406">Ion transport</keyword>
<evidence type="ECO:0000256" key="3">
    <source>
        <dbReference type="ARBA" id="ARBA00023004"/>
    </source>
</evidence>
<dbReference type="InterPro" id="IPR036524">
    <property type="entry name" value="Frataxin/CyaY_sf"/>
</dbReference>
<evidence type="ECO:0000256" key="2">
    <source>
        <dbReference type="ARBA" id="ARBA00022496"/>
    </source>
</evidence>
<dbReference type="AlphaFoldDB" id="V6LJT9"/>
<accession>V6LJT9</accession>
<comment type="similarity">
    <text evidence="1">Belongs to the frataxin family.</text>
</comment>
<dbReference type="InterPro" id="IPR002908">
    <property type="entry name" value="Frataxin/CyaY"/>
</dbReference>
<dbReference type="EMBL" id="KI546104">
    <property type="protein sequence ID" value="EST44864.1"/>
    <property type="molecule type" value="Genomic_DNA"/>
</dbReference>
<keyword evidence="2" id="KW-0813">Transport</keyword>
<dbReference type="VEuPathDB" id="GiardiaDB:SS50377_27805"/>
<dbReference type="GO" id="GO:0006826">
    <property type="term" value="P:iron ion transport"/>
    <property type="evidence" value="ECO:0007669"/>
    <property type="project" value="UniProtKB-KW"/>
</dbReference>
<protein>
    <submittedName>
        <fullName evidence="5">Frataxin-like protein</fullName>
    </submittedName>
</protein>
<name>V6LJT9_9EUKA</name>
<keyword evidence="3" id="KW-0408">Iron</keyword>
<dbReference type="PROSITE" id="PS50810">
    <property type="entry name" value="FRATAXIN_2"/>
    <property type="match status" value="1"/>
</dbReference>
<evidence type="ECO:0000313" key="4">
    <source>
        <dbReference type="EMBL" id="EST44864.1"/>
    </source>
</evidence>
<dbReference type="GO" id="GO:0008199">
    <property type="term" value="F:ferric iron binding"/>
    <property type="evidence" value="ECO:0007669"/>
    <property type="project" value="InterPro"/>
</dbReference>
<proteinExistence type="inferred from homology"/>
<evidence type="ECO:0000313" key="5">
    <source>
        <dbReference type="EMBL" id="EST44865.1"/>
    </source>
</evidence>
<dbReference type="EMBL" id="KI546104">
    <property type="protein sequence ID" value="EST44865.1"/>
    <property type="molecule type" value="Genomic_DNA"/>
</dbReference>
<keyword evidence="2" id="KW-0410">Iron transport</keyword>
<reference evidence="5" key="1">
    <citation type="journal article" date="2014" name="PLoS Genet.">
        <title>The Genome of Spironucleus salmonicida Highlights a Fish Pathogen Adapted to Fluctuating Environments.</title>
        <authorList>
            <person name="Xu F."/>
            <person name="Jerlstrom-Hultqvist J."/>
            <person name="Einarsson E."/>
            <person name="Astvaldsson A."/>
            <person name="Svard S.G."/>
            <person name="Andersson J.O."/>
        </authorList>
    </citation>
    <scope>NUCLEOTIDE SEQUENCE</scope>
</reference>
<gene>
    <name evidence="4" type="ORF">SS50377_jh079</name>
    <name evidence="5" type="ORF">SS50377_jh080</name>
</gene>
<dbReference type="Pfam" id="PF01491">
    <property type="entry name" value="Frataxin_Cyay"/>
    <property type="match status" value="1"/>
</dbReference>
<dbReference type="Gene3D" id="3.30.920.10">
    <property type="entry name" value="Frataxin/CyaY"/>
    <property type="match status" value="1"/>
</dbReference>
<dbReference type="GO" id="GO:0016226">
    <property type="term" value="P:iron-sulfur cluster assembly"/>
    <property type="evidence" value="ECO:0007669"/>
    <property type="project" value="InterPro"/>
</dbReference>
<dbReference type="SUPFAM" id="SSF55387">
    <property type="entry name" value="Frataxin/Nqo15-like"/>
    <property type="match status" value="1"/>
</dbReference>
<sequence length="96" mass="10556">MTYSLQATSALNSLQSLAEKARNVDTSCHMEFLVSGEQWPVCPQRTKPYQQVWLSSPVSGPSHFDLVGGKFKRKGPRLVAYASGSQEQSGFRPAIP</sequence>
<dbReference type="GO" id="GO:0005737">
    <property type="term" value="C:cytoplasm"/>
    <property type="evidence" value="ECO:0007669"/>
    <property type="project" value="UniProtKB-ARBA"/>
</dbReference>
<organism evidence="5">
    <name type="scientific">Spironucleus salmonicida</name>
    <dbReference type="NCBI Taxonomy" id="348837"/>
    <lineage>
        <taxon>Eukaryota</taxon>
        <taxon>Metamonada</taxon>
        <taxon>Diplomonadida</taxon>
        <taxon>Hexamitidae</taxon>
        <taxon>Hexamitinae</taxon>
        <taxon>Spironucleus</taxon>
    </lineage>
</organism>